<accession>A0A8R7Q0V3</accession>
<name>A0A8R7Q0V3_TRIUA</name>
<reference evidence="1" key="3">
    <citation type="submission" date="2022-06" db="UniProtKB">
        <authorList>
            <consortium name="EnsemblPlants"/>
        </authorList>
    </citation>
    <scope>IDENTIFICATION</scope>
</reference>
<keyword evidence="2" id="KW-1185">Reference proteome</keyword>
<reference evidence="1" key="2">
    <citation type="submission" date="2018-03" db="EMBL/GenBank/DDBJ databases">
        <title>The Triticum urartu genome reveals the dynamic nature of wheat genome evolution.</title>
        <authorList>
            <person name="Ling H."/>
            <person name="Ma B."/>
            <person name="Shi X."/>
            <person name="Liu H."/>
            <person name="Dong L."/>
            <person name="Sun H."/>
            <person name="Cao Y."/>
            <person name="Gao Q."/>
            <person name="Zheng S."/>
            <person name="Li Y."/>
            <person name="Yu Y."/>
            <person name="Du H."/>
            <person name="Qi M."/>
            <person name="Li Y."/>
            <person name="Yu H."/>
            <person name="Cui Y."/>
            <person name="Wang N."/>
            <person name="Chen C."/>
            <person name="Wu H."/>
            <person name="Zhao Y."/>
            <person name="Zhang J."/>
            <person name="Li Y."/>
            <person name="Zhou W."/>
            <person name="Zhang B."/>
            <person name="Hu W."/>
            <person name="Eijk M."/>
            <person name="Tang J."/>
            <person name="Witsenboer H."/>
            <person name="Zhao S."/>
            <person name="Li Z."/>
            <person name="Zhang A."/>
            <person name="Wang D."/>
            <person name="Liang C."/>
        </authorList>
    </citation>
    <scope>NUCLEOTIDE SEQUENCE [LARGE SCALE GENOMIC DNA]</scope>
    <source>
        <strain evidence="1">cv. G1812</strain>
    </source>
</reference>
<dbReference type="EnsemblPlants" id="TuG1812G0400000172.01.T01">
    <property type="protein sequence ID" value="TuG1812G0400000172.01.T01.cds366835"/>
    <property type="gene ID" value="TuG1812G0400000172.01"/>
</dbReference>
<dbReference type="Proteomes" id="UP000015106">
    <property type="component" value="Chromosome 4"/>
</dbReference>
<dbReference type="AlphaFoldDB" id="A0A8R7Q0V3"/>
<proteinExistence type="predicted"/>
<reference evidence="2" key="1">
    <citation type="journal article" date="2013" name="Nature">
        <title>Draft genome of the wheat A-genome progenitor Triticum urartu.</title>
        <authorList>
            <person name="Ling H.Q."/>
            <person name="Zhao S."/>
            <person name="Liu D."/>
            <person name="Wang J."/>
            <person name="Sun H."/>
            <person name="Zhang C."/>
            <person name="Fan H."/>
            <person name="Li D."/>
            <person name="Dong L."/>
            <person name="Tao Y."/>
            <person name="Gao C."/>
            <person name="Wu H."/>
            <person name="Li Y."/>
            <person name="Cui Y."/>
            <person name="Guo X."/>
            <person name="Zheng S."/>
            <person name="Wang B."/>
            <person name="Yu K."/>
            <person name="Liang Q."/>
            <person name="Yang W."/>
            <person name="Lou X."/>
            <person name="Chen J."/>
            <person name="Feng M."/>
            <person name="Jian J."/>
            <person name="Zhang X."/>
            <person name="Luo G."/>
            <person name="Jiang Y."/>
            <person name="Liu J."/>
            <person name="Wang Z."/>
            <person name="Sha Y."/>
            <person name="Zhang B."/>
            <person name="Wu H."/>
            <person name="Tang D."/>
            <person name="Shen Q."/>
            <person name="Xue P."/>
            <person name="Zou S."/>
            <person name="Wang X."/>
            <person name="Liu X."/>
            <person name="Wang F."/>
            <person name="Yang Y."/>
            <person name="An X."/>
            <person name="Dong Z."/>
            <person name="Zhang K."/>
            <person name="Zhang X."/>
            <person name="Luo M.C."/>
            <person name="Dvorak J."/>
            <person name="Tong Y."/>
            <person name="Wang J."/>
            <person name="Yang H."/>
            <person name="Li Z."/>
            <person name="Wang D."/>
            <person name="Zhang A."/>
            <person name="Wang J."/>
        </authorList>
    </citation>
    <scope>NUCLEOTIDE SEQUENCE</scope>
    <source>
        <strain evidence="2">cv. G1812</strain>
    </source>
</reference>
<protein>
    <submittedName>
        <fullName evidence="1">Uncharacterized protein</fullName>
    </submittedName>
</protein>
<organism evidence="1 2">
    <name type="scientific">Triticum urartu</name>
    <name type="common">Red wild einkorn</name>
    <name type="synonym">Crithodium urartu</name>
    <dbReference type="NCBI Taxonomy" id="4572"/>
    <lineage>
        <taxon>Eukaryota</taxon>
        <taxon>Viridiplantae</taxon>
        <taxon>Streptophyta</taxon>
        <taxon>Embryophyta</taxon>
        <taxon>Tracheophyta</taxon>
        <taxon>Spermatophyta</taxon>
        <taxon>Magnoliopsida</taxon>
        <taxon>Liliopsida</taxon>
        <taxon>Poales</taxon>
        <taxon>Poaceae</taxon>
        <taxon>BOP clade</taxon>
        <taxon>Pooideae</taxon>
        <taxon>Triticodae</taxon>
        <taxon>Triticeae</taxon>
        <taxon>Triticinae</taxon>
        <taxon>Triticum</taxon>
    </lineage>
</organism>
<sequence length="45" mass="5310">MIQSMTINLMRFNQITCIVYMRSTLLCSQGALSDTSYFYSKRMDF</sequence>
<evidence type="ECO:0000313" key="2">
    <source>
        <dbReference type="Proteomes" id="UP000015106"/>
    </source>
</evidence>
<evidence type="ECO:0000313" key="1">
    <source>
        <dbReference type="EnsemblPlants" id="TuG1812G0400000172.01.T01.cds366835"/>
    </source>
</evidence>
<dbReference type="Gramene" id="TuG1812G0400000172.01.T01">
    <property type="protein sequence ID" value="TuG1812G0400000172.01.T01.cds366835"/>
    <property type="gene ID" value="TuG1812G0400000172.01"/>
</dbReference>